<dbReference type="PANTHER" id="PTHR44688">
    <property type="entry name" value="DNA-BINDING TRANSCRIPTIONAL ACTIVATOR DEVR_DOSR"/>
    <property type="match status" value="1"/>
</dbReference>
<dbReference type="OrthoDB" id="7009766at2"/>
<dbReference type="EMBL" id="NESN01000004">
    <property type="protein sequence ID" value="PUE52732.1"/>
    <property type="molecule type" value="Genomic_DNA"/>
</dbReference>
<keyword evidence="2" id="KW-0238">DNA-binding</keyword>
<keyword evidence="3" id="KW-0804">Transcription</keyword>
<dbReference type="PROSITE" id="PS50043">
    <property type="entry name" value="HTH_LUXR_2"/>
    <property type="match status" value="1"/>
</dbReference>
<evidence type="ECO:0000256" key="1">
    <source>
        <dbReference type="ARBA" id="ARBA00023015"/>
    </source>
</evidence>
<dbReference type="Pfam" id="PF00196">
    <property type="entry name" value="GerE"/>
    <property type="match status" value="1"/>
</dbReference>
<protein>
    <submittedName>
        <fullName evidence="5">Helix-turn-helix transcriptional regulator</fullName>
    </submittedName>
</protein>
<evidence type="ECO:0000313" key="5">
    <source>
        <dbReference type="EMBL" id="PUE52732.1"/>
    </source>
</evidence>
<proteinExistence type="predicted"/>
<feature type="domain" description="HTH luxR-type" evidence="4">
    <location>
        <begin position="192"/>
        <end position="255"/>
    </location>
</feature>
<dbReference type="SMART" id="SM00421">
    <property type="entry name" value="HTH_LUXR"/>
    <property type="match status" value="1"/>
</dbReference>
<dbReference type="InterPro" id="IPR036388">
    <property type="entry name" value="WH-like_DNA-bd_sf"/>
</dbReference>
<accession>A0A315E8X7</accession>
<dbReference type="AlphaFoldDB" id="A0A315E8X7"/>
<dbReference type="PANTHER" id="PTHR44688:SF16">
    <property type="entry name" value="DNA-BINDING TRANSCRIPTIONAL ACTIVATOR DEVR_DOSR"/>
    <property type="match status" value="1"/>
</dbReference>
<organism evidence="5 6">
    <name type="scientific">Limnohabitans parvus II-B4</name>
    <dbReference type="NCBI Taxonomy" id="1293052"/>
    <lineage>
        <taxon>Bacteria</taxon>
        <taxon>Pseudomonadati</taxon>
        <taxon>Pseudomonadota</taxon>
        <taxon>Betaproteobacteria</taxon>
        <taxon>Burkholderiales</taxon>
        <taxon>Comamonadaceae</taxon>
        <taxon>Limnohabitans</taxon>
    </lineage>
</organism>
<keyword evidence="6" id="KW-1185">Reference proteome</keyword>
<keyword evidence="1" id="KW-0805">Transcription regulation</keyword>
<dbReference type="Proteomes" id="UP000250790">
    <property type="component" value="Unassembled WGS sequence"/>
</dbReference>
<name>A0A315E8X7_9BURK</name>
<reference evidence="5 6" key="1">
    <citation type="submission" date="2017-04" db="EMBL/GenBank/DDBJ databases">
        <title>Unexpected and diverse lifestyles within the genus Limnohabitans.</title>
        <authorList>
            <person name="Kasalicky V."/>
            <person name="Mehrshad M."/>
            <person name="Andrei S.-A."/>
            <person name="Salcher M."/>
            <person name="Kratochvilova H."/>
            <person name="Simek K."/>
            <person name="Ghai R."/>
        </authorList>
    </citation>
    <scope>NUCLEOTIDE SEQUENCE [LARGE SCALE GENOMIC DNA]</scope>
    <source>
        <strain evidence="5 6">II-B4</strain>
    </source>
</reference>
<comment type="caution">
    <text evidence="5">The sequence shown here is derived from an EMBL/GenBank/DDBJ whole genome shotgun (WGS) entry which is preliminary data.</text>
</comment>
<dbReference type="SUPFAM" id="SSF46894">
    <property type="entry name" value="C-terminal effector domain of the bipartite response regulators"/>
    <property type="match status" value="1"/>
</dbReference>
<dbReference type="InterPro" id="IPR000792">
    <property type="entry name" value="Tscrpt_reg_LuxR_C"/>
</dbReference>
<dbReference type="GO" id="GO:0003677">
    <property type="term" value="F:DNA binding"/>
    <property type="evidence" value="ECO:0007669"/>
    <property type="project" value="UniProtKB-KW"/>
</dbReference>
<gene>
    <name evidence="5" type="ORF">B9Z37_11190</name>
</gene>
<dbReference type="Gene3D" id="1.10.10.10">
    <property type="entry name" value="Winged helix-like DNA-binding domain superfamily/Winged helix DNA-binding domain"/>
    <property type="match status" value="1"/>
</dbReference>
<sequence>MRQWTPSSSSSSVQVLQGLIGLMGQREFETSLLSHLHPLVPAASYSIYQIGRGCDPTRFMSASLGIPDTTRECWNAYLSGPYLSDRTLAVQDASADSMVLCHITAPEVPAEHRARVYEAHGMAERVSIVQRQNTAIFAINFYRHEHQRPFSDGQLSDFESLAPALLTLAQKQIELTRPRLARRNTAEWVCQLQQFEPSLTPRELEVCARLLTGMTQEGIALDLGLGLPTIKTYRNRAFARLGIHFKSELFALLAG</sequence>
<evidence type="ECO:0000256" key="3">
    <source>
        <dbReference type="ARBA" id="ARBA00023163"/>
    </source>
</evidence>
<evidence type="ECO:0000313" key="6">
    <source>
        <dbReference type="Proteomes" id="UP000250790"/>
    </source>
</evidence>
<evidence type="ECO:0000256" key="2">
    <source>
        <dbReference type="ARBA" id="ARBA00023125"/>
    </source>
</evidence>
<dbReference type="GO" id="GO:0006355">
    <property type="term" value="P:regulation of DNA-templated transcription"/>
    <property type="evidence" value="ECO:0007669"/>
    <property type="project" value="InterPro"/>
</dbReference>
<dbReference type="PRINTS" id="PR00038">
    <property type="entry name" value="HTHLUXR"/>
</dbReference>
<evidence type="ECO:0000259" key="4">
    <source>
        <dbReference type="PROSITE" id="PS50043"/>
    </source>
</evidence>
<dbReference type="RefSeq" id="WP_108313101.1">
    <property type="nucleotide sequence ID" value="NZ_NESN01000004.1"/>
</dbReference>
<dbReference type="InterPro" id="IPR016032">
    <property type="entry name" value="Sig_transdc_resp-reg_C-effctor"/>
</dbReference>